<dbReference type="GO" id="GO:0009236">
    <property type="term" value="P:cobalamin biosynthetic process"/>
    <property type="evidence" value="ECO:0007669"/>
    <property type="project" value="UniProtKB-UniPathway"/>
</dbReference>
<dbReference type="EC" id="1.3.1.54" evidence="4"/>
<dbReference type="UniPathway" id="UPA00148"/>
<accession>A0A7W6CQF1</accession>
<dbReference type="EC" id="1.3.1.106" evidence="4"/>
<evidence type="ECO:0000256" key="1">
    <source>
        <dbReference type="ARBA" id="ARBA00004953"/>
    </source>
</evidence>
<dbReference type="Pfam" id="PF02571">
    <property type="entry name" value="CbiJ"/>
    <property type="match status" value="1"/>
</dbReference>
<evidence type="ECO:0000313" key="4">
    <source>
        <dbReference type="EMBL" id="MBB3963127.1"/>
    </source>
</evidence>
<name>A0A7W6CQF1_9HYPH</name>
<dbReference type="PROSITE" id="PS51014">
    <property type="entry name" value="COBK_CBIJ"/>
    <property type="match status" value="1"/>
</dbReference>
<evidence type="ECO:0000313" key="5">
    <source>
        <dbReference type="Proteomes" id="UP000582090"/>
    </source>
</evidence>
<protein>
    <submittedName>
        <fullName evidence="4">Precorrin-6A/cobalt-precorrin-6A reductase</fullName>
        <ecNumber evidence="4">1.3.1.106</ecNumber>
        <ecNumber evidence="4">1.3.1.54</ecNumber>
    </submittedName>
</protein>
<dbReference type="RefSeq" id="WP_183898802.1">
    <property type="nucleotide sequence ID" value="NZ_JACIDW010000001.1"/>
</dbReference>
<dbReference type="AlphaFoldDB" id="A0A7W6CQF1"/>
<organism evidence="4 5">
    <name type="scientific">Rhizobium metallidurans</name>
    <dbReference type="NCBI Taxonomy" id="1265931"/>
    <lineage>
        <taxon>Bacteria</taxon>
        <taxon>Pseudomonadati</taxon>
        <taxon>Pseudomonadota</taxon>
        <taxon>Alphaproteobacteria</taxon>
        <taxon>Hyphomicrobiales</taxon>
        <taxon>Rhizobiaceae</taxon>
        <taxon>Rhizobium/Agrobacterium group</taxon>
        <taxon>Rhizobium</taxon>
    </lineage>
</organism>
<keyword evidence="2" id="KW-0169">Cobalamin biosynthesis</keyword>
<dbReference type="PANTHER" id="PTHR36925">
    <property type="entry name" value="COBALT-PRECORRIN-6A REDUCTASE"/>
    <property type="match status" value="1"/>
</dbReference>
<gene>
    <name evidence="4" type="ORF">GGQ67_000745</name>
</gene>
<evidence type="ECO:0000256" key="2">
    <source>
        <dbReference type="ARBA" id="ARBA00022573"/>
    </source>
</evidence>
<dbReference type="NCBIfam" id="NF005968">
    <property type="entry name" value="PRK08057.1-2"/>
    <property type="match status" value="1"/>
</dbReference>
<keyword evidence="3 4" id="KW-0560">Oxidoreductase</keyword>
<dbReference type="InterPro" id="IPR003723">
    <property type="entry name" value="Precorrin-6x_reduct"/>
</dbReference>
<sequence>MSKIRILMLGGTTEASALARALAAQPRYDALLSLAGRTEKPAPQSLPTRIGGFGGAEGLATFLHDGQFDLLIDATHPFAARISQNAAQAAAISSLPAFCLRRAPWQAEAGDNWRHAASVQNAITQIGSVPRRVFLAIGRQEAHRADAAPQHHYLIRSVDPVDPQPVLPHAHYILDRGPFDVERETALLREHGIDVVVTKNSGGSATYAKIAAARALGIEVIMIGRAAAPAIPAVSTVDEALAMINHLLPPR</sequence>
<comment type="caution">
    <text evidence="4">The sequence shown here is derived from an EMBL/GenBank/DDBJ whole genome shotgun (WGS) entry which is preliminary data.</text>
</comment>
<evidence type="ECO:0000256" key="3">
    <source>
        <dbReference type="ARBA" id="ARBA00023002"/>
    </source>
</evidence>
<dbReference type="NCBIfam" id="TIGR00715">
    <property type="entry name" value="precor6x_red"/>
    <property type="match status" value="1"/>
</dbReference>
<proteinExistence type="predicted"/>
<dbReference type="Proteomes" id="UP000582090">
    <property type="component" value="Unassembled WGS sequence"/>
</dbReference>
<dbReference type="GO" id="GO:0016994">
    <property type="term" value="F:precorrin-6A reductase activity"/>
    <property type="evidence" value="ECO:0007669"/>
    <property type="project" value="UniProtKB-EC"/>
</dbReference>
<reference evidence="4 5" key="1">
    <citation type="submission" date="2020-08" db="EMBL/GenBank/DDBJ databases">
        <title>Genomic Encyclopedia of Type Strains, Phase IV (KMG-IV): sequencing the most valuable type-strain genomes for metagenomic binning, comparative biology and taxonomic classification.</title>
        <authorList>
            <person name="Goeker M."/>
        </authorList>
    </citation>
    <scope>NUCLEOTIDE SEQUENCE [LARGE SCALE GENOMIC DNA]</scope>
    <source>
        <strain evidence="4 5">DSM 26575</strain>
    </source>
</reference>
<dbReference type="EMBL" id="JACIDW010000001">
    <property type="protein sequence ID" value="MBB3963127.1"/>
    <property type="molecule type" value="Genomic_DNA"/>
</dbReference>
<comment type="pathway">
    <text evidence="1">Cofactor biosynthesis; adenosylcobalamin biosynthesis.</text>
</comment>
<dbReference type="PANTHER" id="PTHR36925:SF1">
    <property type="entry name" value="COBALT-PRECORRIN-6A REDUCTASE"/>
    <property type="match status" value="1"/>
</dbReference>
<keyword evidence="5" id="KW-1185">Reference proteome</keyword>